<proteinExistence type="predicted"/>
<organism evidence="2 3">
    <name type="scientific">Lachancea meyersii CBS 8951</name>
    <dbReference type="NCBI Taxonomy" id="1266667"/>
    <lineage>
        <taxon>Eukaryota</taxon>
        <taxon>Fungi</taxon>
        <taxon>Dikarya</taxon>
        <taxon>Ascomycota</taxon>
        <taxon>Saccharomycotina</taxon>
        <taxon>Saccharomycetes</taxon>
        <taxon>Saccharomycetales</taxon>
        <taxon>Saccharomycetaceae</taxon>
        <taxon>Lachancea</taxon>
    </lineage>
</organism>
<sequence length="78" mass="8752">MVAYVSKLAAKTTPFFGRLNLSNLIAYTPNLMLWSGASWAGLFVFTEGWPLFQNTFYKKIPLAGSHWVKEVAPEDSPQ</sequence>
<dbReference type="OrthoDB" id="2391627at2759"/>
<dbReference type="Pfam" id="PF09796">
    <property type="entry name" value="QCR10"/>
    <property type="match status" value="1"/>
</dbReference>
<keyword evidence="3" id="KW-1185">Reference proteome</keyword>
<dbReference type="GO" id="GO:0006122">
    <property type="term" value="P:mitochondrial electron transport, ubiquinol to cytochrome c"/>
    <property type="evidence" value="ECO:0007669"/>
    <property type="project" value="InterPro"/>
</dbReference>
<evidence type="ECO:0000313" key="2">
    <source>
        <dbReference type="EMBL" id="SCV01349.1"/>
    </source>
</evidence>
<keyword evidence="1" id="KW-0812">Transmembrane</keyword>
<name>A0A1G4KAV9_9SACH</name>
<gene>
    <name evidence="2" type="ORF">LAME_0G15654G</name>
</gene>
<protein>
    <submittedName>
        <fullName evidence="2">LAME_0G15654g1_1</fullName>
    </submittedName>
</protein>
<reference evidence="3" key="1">
    <citation type="submission" date="2016-03" db="EMBL/GenBank/DDBJ databases">
        <authorList>
            <person name="Devillers Hugo."/>
        </authorList>
    </citation>
    <scope>NUCLEOTIDE SEQUENCE [LARGE SCALE GENOMIC DNA]</scope>
</reference>
<dbReference type="PANTHER" id="PTHR28254">
    <property type="entry name" value="CYTOCHROME B-C1 COMPLEX SUBUNIT 10"/>
    <property type="match status" value="1"/>
</dbReference>
<dbReference type="InterPro" id="IPR019182">
    <property type="entry name" value="Cytochrome_b-c1_su10_fun"/>
</dbReference>
<feature type="transmembrane region" description="Helical" evidence="1">
    <location>
        <begin position="31"/>
        <end position="52"/>
    </location>
</feature>
<evidence type="ECO:0000256" key="1">
    <source>
        <dbReference type="SAM" id="Phobius"/>
    </source>
</evidence>
<accession>A0A1G4KAV9</accession>
<evidence type="ECO:0000313" key="3">
    <source>
        <dbReference type="Proteomes" id="UP000191144"/>
    </source>
</evidence>
<dbReference type="PANTHER" id="PTHR28254:SF1">
    <property type="entry name" value="CYTOCHROME B-C1 COMPLEX SUBUNIT 10, MITOCHONDRIAL"/>
    <property type="match status" value="1"/>
</dbReference>
<keyword evidence="1" id="KW-1133">Transmembrane helix</keyword>
<dbReference type="AlphaFoldDB" id="A0A1G4KAV9"/>
<dbReference type="GO" id="GO:0005739">
    <property type="term" value="C:mitochondrion"/>
    <property type="evidence" value="ECO:0007669"/>
    <property type="project" value="GOC"/>
</dbReference>
<keyword evidence="1" id="KW-0472">Membrane</keyword>
<dbReference type="Proteomes" id="UP000191144">
    <property type="component" value="Chromosome G"/>
</dbReference>
<dbReference type="EMBL" id="LT598484">
    <property type="protein sequence ID" value="SCV01349.1"/>
    <property type="molecule type" value="Genomic_DNA"/>
</dbReference>